<evidence type="ECO:0000313" key="2">
    <source>
        <dbReference type="Proteomes" id="UP000321523"/>
    </source>
</evidence>
<accession>A0A512E0F9</accession>
<evidence type="ECO:0000313" key="1">
    <source>
        <dbReference type="EMBL" id="GEO42211.1"/>
    </source>
</evidence>
<proteinExistence type="predicted"/>
<reference evidence="1 2" key="1">
    <citation type="submission" date="2019-07" db="EMBL/GenBank/DDBJ databases">
        <title>Whole genome shotgun sequence of Skermanella aerolata NBRC 106429.</title>
        <authorList>
            <person name="Hosoyama A."/>
            <person name="Uohara A."/>
            <person name="Ohji S."/>
            <person name="Ichikawa N."/>
        </authorList>
    </citation>
    <scope>NUCLEOTIDE SEQUENCE [LARGE SCALE GENOMIC DNA]</scope>
    <source>
        <strain evidence="1 2">NBRC 106429</strain>
    </source>
</reference>
<dbReference type="RefSeq" id="WP_147041086.1">
    <property type="nucleotide sequence ID" value="NZ_BJYZ01000037.1"/>
</dbReference>
<name>A0A512E0F9_9PROT</name>
<organism evidence="1 2">
    <name type="scientific">Skermanella aerolata</name>
    <dbReference type="NCBI Taxonomy" id="393310"/>
    <lineage>
        <taxon>Bacteria</taxon>
        <taxon>Pseudomonadati</taxon>
        <taxon>Pseudomonadota</taxon>
        <taxon>Alphaproteobacteria</taxon>
        <taxon>Rhodospirillales</taxon>
        <taxon>Azospirillaceae</taxon>
        <taxon>Skermanella</taxon>
    </lineage>
</organism>
<protein>
    <submittedName>
        <fullName evidence="1">Uncharacterized protein</fullName>
    </submittedName>
</protein>
<dbReference type="AlphaFoldDB" id="A0A512E0F9"/>
<sequence length="81" mass="9366">MSGTAGFVLHRFPAYRDVILLRLRTDSRFRTMCADYKEASDALASWEQSATPRAGDFVRDYRRLVAELERDILSDLLEHDT</sequence>
<comment type="caution">
    <text evidence="1">The sequence shown here is derived from an EMBL/GenBank/DDBJ whole genome shotgun (WGS) entry which is preliminary data.</text>
</comment>
<dbReference type="EMBL" id="BJYZ01000037">
    <property type="protein sequence ID" value="GEO42211.1"/>
    <property type="molecule type" value="Genomic_DNA"/>
</dbReference>
<dbReference type="Proteomes" id="UP000321523">
    <property type="component" value="Unassembled WGS sequence"/>
</dbReference>
<dbReference type="OrthoDB" id="8162522at2"/>
<keyword evidence="2" id="KW-1185">Reference proteome</keyword>
<gene>
    <name evidence="1" type="ORF">SAE02_63590</name>
</gene>